<keyword evidence="3" id="KW-0732">Signal</keyword>
<dbReference type="GO" id="GO:0005773">
    <property type="term" value="C:vacuole"/>
    <property type="evidence" value="ECO:0007669"/>
    <property type="project" value="GOC"/>
</dbReference>
<comment type="caution">
    <text evidence="4">The sequence shown here is derived from an EMBL/GenBank/DDBJ whole genome shotgun (WGS) entry which is preliminary data.</text>
</comment>
<dbReference type="GO" id="GO:0004197">
    <property type="term" value="F:cysteine-type endopeptidase activity"/>
    <property type="evidence" value="ECO:0007669"/>
    <property type="project" value="TreeGrafter"/>
</dbReference>
<comment type="similarity">
    <text evidence="1">Belongs to the peptidase C13 family.</text>
</comment>
<evidence type="ECO:0000256" key="2">
    <source>
        <dbReference type="SAM" id="MobiDB-lite"/>
    </source>
</evidence>
<keyword evidence="5" id="KW-1185">Reference proteome</keyword>
<dbReference type="PANTHER" id="PTHR12000:SF50">
    <property type="entry name" value="VACUOLAR-PROCESSING ENZYME GAMMA-ISOZYME"/>
    <property type="match status" value="1"/>
</dbReference>
<dbReference type="Proteomes" id="UP001054821">
    <property type="component" value="Chromosome 3"/>
</dbReference>
<dbReference type="PANTHER" id="PTHR12000">
    <property type="entry name" value="HEMOGLOBINASE FAMILY MEMBER"/>
    <property type="match status" value="1"/>
</dbReference>
<dbReference type="GO" id="GO:0051603">
    <property type="term" value="P:proteolysis involved in protein catabolic process"/>
    <property type="evidence" value="ECO:0007669"/>
    <property type="project" value="TreeGrafter"/>
</dbReference>
<evidence type="ECO:0000256" key="3">
    <source>
        <dbReference type="SAM" id="SignalP"/>
    </source>
</evidence>
<dbReference type="Pfam" id="PF01650">
    <property type="entry name" value="Peptidase_C13"/>
    <property type="match status" value="1"/>
</dbReference>
<dbReference type="PRINTS" id="PR00776">
    <property type="entry name" value="HEMOGLOBNASE"/>
</dbReference>
<reference evidence="4 5" key="1">
    <citation type="journal article" date="2022" name="G3 (Bethesda)">
        <title>Whole-genome sequence and methylome profiling of the almond [Prunus dulcis (Mill.) D.A. Webb] cultivar 'Nonpareil'.</title>
        <authorList>
            <person name="D'Amico-Willman K.M."/>
            <person name="Ouma W.Z."/>
            <person name="Meulia T."/>
            <person name="Sideli G.M."/>
            <person name="Gradziel T.M."/>
            <person name="Fresnedo-Ramirez J."/>
        </authorList>
    </citation>
    <scope>NUCLEOTIDE SEQUENCE [LARGE SCALE GENOMIC DNA]</scope>
    <source>
        <strain evidence="4">Clone GOH B32 T37-40</strain>
    </source>
</reference>
<gene>
    <name evidence="4" type="ORF">L3X38_016741</name>
</gene>
<evidence type="ECO:0008006" key="6">
    <source>
        <dbReference type="Google" id="ProtNLM"/>
    </source>
</evidence>
<evidence type="ECO:0000256" key="1">
    <source>
        <dbReference type="ARBA" id="ARBA00009941"/>
    </source>
</evidence>
<name>A0AAD4W5U9_PRUDU</name>
<feature type="compositionally biased region" description="Basic and acidic residues" evidence="2">
    <location>
        <begin position="248"/>
        <end position="261"/>
    </location>
</feature>
<proteinExistence type="inferred from homology"/>
<feature type="chain" id="PRO_5042106503" description="Vacuolar-processing enzyme" evidence="3">
    <location>
        <begin position="21"/>
        <end position="293"/>
    </location>
</feature>
<protein>
    <recommendedName>
        <fullName evidence="6">Vacuolar-processing enzyme</fullName>
    </recommendedName>
</protein>
<evidence type="ECO:0000313" key="5">
    <source>
        <dbReference type="Proteomes" id="UP001054821"/>
    </source>
</evidence>
<sequence>MAILVYGVLLSLALLSLSIGINLCLPKNGKEIDFSAHGENASPSTTKKDKGKRWAVLIAGSNGYYNYRHQADICHAYQILKKGGLKDENIIVFMYDDVEHDPENPRQGVIINKPKGHDHGPMASSFNLQAPGPPPMTVLKKIHSLPPFQSQLTYAPTYPSNEALALMPLGPMHTTFPDPHSQVELSLQAYQLVQRVDNQNNLIGRLLGQINLSQGSNLGSQDKERKTHGNTNAQFERSQADQTVTNDQGKEQERDVQHPGEKQTSTSYTRSRWMIHFEIRSKDQYGQETMPTV</sequence>
<dbReference type="AlphaFoldDB" id="A0AAD4W5U9"/>
<organism evidence="4 5">
    <name type="scientific">Prunus dulcis</name>
    <name type="common">Almond</name>
    <name type="synonym">Amygdalus dulcis</name>
    <dbReference type="NCBI Taxonomy" id="3755"/>
    <lineage>
        <taxon>Eukaryota</taxon>
        <taxon>Viridiplantae</taxon>
        <taxon>Streptophyta</taxon>
        <taxon>Embryophyta</taxon>
        <taxon>Tracheophyta</taxon>
        <taxon>Spermatophyta</taxon>
        <taxon>Magnoliopsida</taxon>
        <taxon>eudicotyledons</taxon>
        <taxon>Gunneridae</taxon>
        <taxon>Pentapetalae</taxon>
        <taxon>rosids</taxon>
        <taxon>fabids</taxon>
        <taxon>Rosales</taxon>
        <taxon>Rosaceae</taxon>
        <taxon>Amygdaloideae</taxon>
        <taxon>Amygdaleae</taxon>
        <taxon>Prunus</taxon>
    </lineage>
</organism>
<dbReference type="Gene3D" id="3.40.50.1460">
    <property type="match status" value="1"/>
</dbReference>
<evidence type="ECO:0000313" key="4">
    <source>
        <dbReference type="EMBL" id="KAI5337470.1"/>
    </source>
</evidence>
<accession>A0AAD4W5U9</accession>
<feature type="signal peptide" evidence="3">
    <location>
        <begin position="1"/>
        <end position="20"/>
    </location>
</feature>
<feature type="region of interest" description="Disordered" evidence="2">
    <location>
        <begin position="216"/>
        <end position="269"/>
    </location>
</feature>
<dbReference type="GO" id="GO:0006624">
    <property type="term" value="P:vacuolar protein processing"/>
    <property type="evidence" value="ECO:0007669"/>
    <property type="project" value="TreeGrafter"/>
</dbReference>
<dbReference type="InterPro" id="IPR001096">
    <property type="entry name" value="Peptidase_C13"/>
</dbReference>
<feature type="compositionally biased region" description="Polar residues" evidence="2">
    <location>
        <begin position="229"/>
        <end position="247"/>
    </location>
</feature>
<dbReference type="EMBL" id="JAJFAZ020000003">
    <property type="protein sequence ID" value="KAI5337470.1"/>
    <property type="molecule type" value="Genomic_DNA"/>
</dbReference>